<dbReference type="AlphaFoldDB" id="A0AA38Z7Q7"/>
<feature type="domain" description="BHLH" evidence="7">
    <location>
        <begin position="108"/>
        <end position="157"/>
    </location>
</feature>
<evidence type="ECO:0000256" key="2">
    <source>
        <dbReference type="ARBA" id="ARBA00023015"/>
    </source>
</evidence>
<dbReference type="Proteomes" id="UP001168098">
    <property type="component" value="Unassembled WGS sequence"/>
</dbReference>
<dbReference type="CDD" id="cd11455">
    <property type="entry name" value="bHLH_AtAIG1_like"/>
    <property type="match status" value="1"/>
</dbReference>
<dbReference type="GO" id="GO:0046983">
    <property type="term" value="F:protein dimerization activity"/>
    <property type="evidence" value="ECO:0007669"/>
    <property type="project" value="InterPro"/>
</dbReference>
<evidence type="ECO:0000256" key="6">
    <source>
        <dbReference type="SAM" id="MobiDB-lite"/>
    </source>
</evidence>
<proteinExistence type="predicted"/>
<dbReference type="SMART" id="SM00353">
    <property type="entry name" value="HLH"/>
    <property type="match status" value="1"/>
</dbReference>
<evidence type="ECO:0000256" key="1">
    <source>
        <dbReference type="ARBA" id="ARBA00004123"/>
    </source>
</evidence>
<comment type="subcellular location">
    <subcellularLocation>
        <location evidence="1">Nucleus</location>
    </subcellularLocation>
</comment>
<dbReference type="InterPro" id="IPR045847">
    <property type="entry name" value="AIG1-like"/>
</dbReference>
<dbReference type="GO" id="GO:0005634">
    <property type="term" value="C:nucleus"/>
    <property type="evidence" value="ECO:0007669"/>
    <property type="project" value="UniProtKB-SubCell"/>
</dbReference>
<keyword evidence="3" id="KW-0238">DNA-binding</keyword>
<dbReference type="SUPFAM" id="SSF47459">
    <property type="entry name" value="HLH, helix-loop-helix DNA-binding domain"/>
    <property type="match status" value="1"/>
</dbReference>
<dbReference type="Pfam" id="PF00010">
    <property type="entry name" value="HLH"/>
    <property type="match status" value="1"/>
</dbReference>
<dbReference type="PANTHER" id="PTHR45844">
    <property type="entry name" value="TRANSCRIPTION FACTOR BHLH30"/>
    <property type="match status" value="1"/>
</dbReference>
<dbReference type="InterPro" id="IPR011598">
    <property type="entry name" value="bHLH_dom"/>
</dbReference>
<gene>
    <name evidence="8" type="ORF">PVL29_016391</name>
</gene>
<comment type="caution">
    <text evidence="8">The sequence shown here is derived from an EMBL/GenBank/DDBJ whole genome shotgun (WGS) entry which is preliminary data.</text>
</comment>
<dbReference type="GO" id="GO:0003677">
    <property type="term" value="F:DNA binding"/>
    <property type="evidence" value="ECO:0007669"/>
    <property type="project" value="UniProtKB-KW"/>
</dbReference>
<dbReference type="EMBL" id="JARBHA010000013">
    <property type="protein sequence ID" value="KAJ9683869.1"/>
    <property type="molecule type" value="Genomic_DNA"/>
</dbReference>
<reference evidence="8 9" key="1">
    <citation type="journal article" date="2023" name="BMC Biotechnol.">
        <title>Vitis rotundifolia cv Carlos genome sequencing.</title>
        <authorList>
            <person name="Huff M."/>
            <person name="Hulse-Kemp A."/>
            <person name="Scheffler B."/>
            <person name="Youngblood R."/>
            <person name="Simpson S."/>
            <person name="Babiker E."/>
            <person name="Staton M."/>
        </authorList>
    </citation>
    <scope>NUCLEOTIDE SEQUENCE [LARGE SCALE GENOMIC DNA]</scope>
    <source>
        <tissue evidence="8">Leaf</tissue>
    </source>
</reference>
<name>A0AA38Z7Q7_VITRO</name>
<feature type="region of interest" description="Disordered" evidence="6">
    <location>
        <begin position="97"/>
        <end position="121"/>
    </location>
</feature>
<evidence type="ECO:0000256" key="4">
    <source>
        <dbReference type="ARBA" id="ARBA00023163"/>
    </source>
</evidence>
<dbReference type="CDD" id="cd04873">
    <property type="entry name" value="ACT_UUR-ACR-like"/>
    <property type="match status" value="1"/>
</dbReference>
<dbReference type="InterPro" id="IPR036638">
    <property type="entry name" value="HLH_DNA-bd_sf"/>
</dbReference>
<accession>A0AA38Z7Q7</accession>
<keyword evidence="4" id="KW-0804">Transcription</keyword>
<sequence>MGTISTTRCSEIEFTEWLIGSRINLLSPLYGGRFVAGYERGCLLDMENCLYSGWAQEADCTQCDAAPVLPWLPPPHVSASFQFHGFPSWSLPVEKMATEDRSDDRTATASKSHSQAEKRRRDRINAQLATLRKLIPKSEKMDKAALLGSVIDHVKDLKRQAMEVSDVFTVPTEVDEVTVDCEFDQGLVPSNTYKTPENIFIKASVCCEDRPELFSELIRALQGLKLTTVRADMASLSGRTKSILVLCSKDDKNSVCISTLKQSLKVVLSRIVSSSTASNYRITSKRQRFFLPSNFPQ</sequence>
<evidence type="ECO:0000256" key="5">
    <source>
        <dbReference type="ARBA" id="ARBA00023242"/>
    </source>
</evidence>
<dbReference type="GO" id="GO:0003700">
    <property type="term" value="F:DNA-binding transcription factor activity"/>
    <property type="evidence" value="ECO:0007669"/>
    <property type="project" value="InterPro"/>
</dbReference>
<evidence type="ECO:0000313" key="9">
    <source>
        <dbReference type="Proteomes" id="UP001168098"/>
    </source>
</evidence>
<protein>
    <recommendedName>
        <fullName evidence="7">BHLH domain-containing protein</fullName>
    </recommendedName>
</protein>
<organism evidence="8 9">
    <name type="scientific">Vitis rotundifolia</name>
    <name type="common">Muscadine grape</name>
    <dbReference type="NCBI Taxonomy" id="103349"/>
    <lineage>
        <taxon>Eukaryota</taxon>
        <taxon>Viridiplantae</taxon>
        <taxon>Streptophyta</taxon>
        <taxon>Embryophyta</taxon>
        <taxon>Tracheophyta</taxon>
        <taxon>Spermatophyta</taxon>
        <taxon>Magnoliopsida</taxon>
        <taxon>eudicotyledons</taxon>
        <taxon>Gunneridae</taxon>
        <taxon>Pentapetalae</taxon>
        <taxon>rosids</taxon>
        <taxon>Vitales</taxon>
        <taxon>Vitaceae</taxon>
        <taxon>Viteae</taxon>
        <taxon>Vitis</taxon>
    </lineage>
</organism>
<keyword evidence="9" id="KW-1185">Reference proteome</keyword>
<evidence type="ECO:0000256" key="3">
    <source>
        <dbReference type="ARBA" id="ARBA00023125"/>
    </source>
</evidence>
<dbReference type="PANTHER" id="PTHR45844:SF18">
    <property type="entry name" value="TRANSCRIPTION FACTOR BHLH51"/>
    <property type="match status" value="1"/>
</dbReference>
<keyword evidence="2" id="KW-0805">Transcription regulation</keyword>
<feature type="compositionally biased region" description="Basic and acidic residues" evidence="6">
    <location>
        <begin position="97"/>
        <end position="106"/>
    </location>
</feature>
<evidence type="ECO:0000313" key="8">
    <source>
        <dbReference type="EMBL" id="KAJ9683869.1"/>
    </source>
</evidence>
<evidence type="ECO:0000259" key="7">
    <source>
        <dbReference type="PROSITE" id="PS50888"/>
    </source>
</evidence>
<dbReference type="PROSITE" id="PS50888">
    <property type="entry name" value="BHLH"/>
    <property type="match status" value="1"/>
</dbReference>
<keyword evidence="5" id="KW-0539">Nucleus</keyword>
<dbReference type="Gene3D" id="4.10.280.10">
    <property type="entry name" value="Helix-loop-helix DNA-binding domain"/>
    <property type="match status" value="1"/>
</dbReference>